<evidence type="ECO:0000313" key="3">
    <source>
        <dbReference type="Proteomes" id="UP000265520"/>
    </source>
</evidence>
<protein>
    <submittedName>
        <fullName evidence="2">Uncharacterized protein</fullName>
    </submittedName>
</protein>
<feature type="compositionally biased region" description="Basic and acidic residues" evidence="1">
    <location>
        <begin position="31"/>
        <end position="44"/>
    </location>
</feature>
<sequence>KDASAIQTVASIQRSQLKRSDSLDQIKGQMKGREDPTADRRPCDSKLFNRHSSTIEVAFTRGRRKRSGLSLQVTSVCSQISPNPRKSPRKFRNENVTRNPR</sequence>
<feature type="region of interest" description="Disordered" evidence="1">
    <location>
        <begin position="64"/>
        <end position="101"/>
    </location>
</feature>
<name>A0A392Q2Y1_9FABA</name>
<dbReference type="AlphaFoldDB" id="A0A392Q2Y1"/>
<dbReference type="EMBL" id="LXQA010110257">
    <property type="protein sequence ID" value="MCI18464.1"/>
    <property type="molecule type" value="Genomic_DNA"/>
</dbReference>
<reference evidence="2 3" key="1">
    <citation type="journal article" date="2018" name="Front. Plant Sci.">
        <title>Red Clover (Trifolium pratense) and Zigzag Clover (T. medium) - A Picture of Genomic Similarities and Differences.</title>
        <authorList>
            <person name="Dluhosova J."/>
            <person name="Istvanek J."/>
            <person name="Nedelnik J."/>
            <person name="Repkova J."/>
        </authorList>
    </citation>
    <scope>NUCLEOTIDE SEQUENCE [LARGE SCALE GENOMIC DNA]</scope>
    <source>
        <strain evidence="3">cv. 10/8</strain>
        <tissue evidence="2">Leaf</tissue>
    </source>
</reference>
<proteinExistence type="predicted"/>
<evidence type="ECO:0000313" key="2">
    <source>
        <dbReference type="EMBL" id="MCI18464.1"/>
    </source>
</evidence>
<dbReference type="Proteomes" id="UP000265520">
    <property type="component" value="Unassembled WGS sequence"/>
</dbReference>
<organism evidence="2 3">
    <name type="scientific">Trifolium medium</name>
    <dbReference type="NCBI Taxonomy" id="97028"/>
    <lineage>
        <taxon>Eukaryota</taxon>
        <taxon>Viridiplantae</taxon>
        <taxon>Streptophyta</taxon>
        <taxon>Embryophyta</taxon>
        <taxon>Tracheophyta</taxon>
        <taxon>Spermatophyta</taxon>
        <taxon>Magnoliopsida</taxon>
        <taxon>eudicotyledons</taxon>
        <taxon>Gunneridae</taxon>
        <taxon>Pentapetalae</taxon>
        <taxon>rosids</taxon>
        <taxon>fabids</taxon>
        <taxon>Fabales</taxon>
        <taxon>Fabaceae</taxon>
        <taxon>Papilionoideae</taxon>
        <taxon>50 kb inversion clade</taxon>
        <taxon>NPAAA clade</taxon>
        <taxon>Hologalegina</taxon>
        <taxon>IRL clade</taxon>
        <taxon>Trifolieae</taxon>
        <taxon>Trifolium</taxon>
    </lineage>
</organism>
<feature type="non-terminal residue" evidence="2">
    <location>
        <position position="1"/>
    </location>
</feature>
<accession>A0A392Q2Y1</accession>
<evidence type="ECO:0000256" key="1">
    <source>
        <dbReference type="SAM" id="MobiDB-lite"/>
    </source>
</evidence>
<keyword evidence="3" id="KW-1185">Reference proteome</keyword>
<feature type="compositionally biased region" description="Polar residues" evidence="1">
    <location>
        <begin position="69"/>
        <end position="84"/>
    </location>
</feature>
<comment type="caution">
    <text evidence="2">The sequence shown here is derived from an EMBL/GenBank/DDBJ whole genome shotgun (WGS) entry which is preliminary data.</text>
</comment>
<feature type="region of interest" description="Disordered" evidence="1">
    <location>
        <begin position="25"/>
        <end position="45"/>
    </location>
</feature>